<accession>A0A8J2KVW5</accession>
<feature type="region of interest" description="Disordered" evidence="1">
    <location>
        <begin position="39"/>
        <end position="60"/>
    </location>
</feature>
<dbReference type="Proteomes" id="UP000708208">
    <property type="component" value="Unassembled WGS sequence"/>
</dbReference>
<comment type="caution">
    <text evidence="2">The sequence shown here is derived from an EMBL/GenBank/DDBJ whole genome shotgun (WGS) entry which is preliminary data.</text>
</comment>
<gene>
    <name evidence="2" type="ORF">AFUS01_LOCUS34579</name>
</gene>
<organism evidence="2 3">
    <name type="scientific">Allacma fusca</name>
    <dbReference type="NCBI Taxonomy" id="39272"/>
    <lineage>
        <taxon>Eukaryota</taxon>
        <taxon>Metazoa</taxon>
        <taxon>Ecdysozoa</taxon>
        <taxon>Arthropoda</taxon>
        <taxon>Hexapoda</taxon>
        <taxon>Collembola</taxon>
        <taxon>Symphypleona</taxon>
        <taxon>Sminthuridae</taxon>
        <taxon>Allacma</taxon>
    </lineage>
</organism>
<sequence length="146" mass="15512">MVDQFNPADYCSRRFGATPTYHVLLFLDAKLNYLSNADLDPELKPGNPEQRDAEKPIWGMDMGNLGESGTIADCAFGGGQRLGSAADMSKPGGSWSAPKLGKTGEILLLGEALGVPPMIGHIGSQAMQSNAASDLKKETINSRGTW</sequence>
<evidence type="ECO:0000313" key="2">
    <source>
        <dbReference type="EMBL" id="CAG7824424.1"/>
    </source>
</evidence>
<proteinExistence type="predicted"/>
<keyword evidence="3" id="KW-1185">Reference proteome</keyword>
<evidence type="ECO:0000256" key="1">
    <source>
        <dbReference type="SAM" id="MobiDB-lite"/>
    </source>
</evidence>
<dbReference type="EMBL" id="CAJVCH010532772">
    <property type="protein sequence ID" value="CAG7824424.1"/>
    <property type="molecule type" value="Genomic_DNA"/>
</dbReference>
<name>A0A8J2KVW5_9HEXA</name>
<reference evidence="2" key="1">
    <citation type="submission" date="2021-06" db="EMBL/GenBank/DDBJ databases">
        <authorList>
            <person name="Hodson N. C."/>
            <person name="Mongue J. A."/>
            <person name="Jaron S. K."/>
        </authorList>
    </citation>
    <scope>NUCLEOTIDE SEQUENCE</scope>
</reference>
<protein>
    <submittedName>
        <fullName evidence="2">Uncharacterized protein</fullName>
    </submittedName>
</protein>
<dbReference type="AlphaFoldDB" id="A0A8J2KVW5"/>
<evidence type="ECO:0000313" key="3">
    <source>
        <dbReference type="Proteomes" id="UP000708208"/>
    </source>
</evidence>